<dbReference type="PANTHER" id="PTHR33993">
    <property type="entry name" value="GLYOXALASE-RELATED"/>
    <property type="match status" value="1"/>
</dbReference>
<keyword evidence="3" id="KW-1185">Reference proteome</keyword>
<gene>
    <name evidence="2" type="ORF">GCM10017783_25790</name>
</gene>
<name>A0ABQ3KC77_9DEIO</name>
<dbReference type="SUPFAM" id="SSF54593">
    <property type="entry name" value="Glyoxalase/Bleomycin resistance protein/Dihydroxybiphenyl dioxygenase"/>
    <property type="match status" value="1"/>
</dbReference>
<dbReference type="InterPro" id="IPR029068">
    <property type="entry name" value="Glyas_Bleomycin-R_OHBP_Dase"/>
</dbReference>
<evidence type="ECO:0000313" key="3">
    <source>
        <dbReference type="Proteomes" id="UP000632154"/>
    </source>
</evidence>
<comment type="caution">
    <text evidence="2">The sequence shown here is derived from an EMBL/GenBank/DDBJ whole genome shotgun (WGS) entry which is preliminary data.</text>
</comment>
<reference evidence="3" key="1">
    <citation type="journal article" date="2019" name="Int. J. Syst. Evol. Microbiol.">
        <title>The Global Catalogue of Microorganisms (GCM) 10K type strain sequencing project: providing services to taxonomists for standard genome sequencing and annotation.</title>
        <authorList>
            <consortium name="The Broad Institute Genomics Platform"/>
            <consortium name="The Broad Institute Genome Sequencing Center for Infectious Disease"/>
            <person name="Wu L."/>
            <person name="Ma J."/>
        </authorList>
    </citation>
    <scope>NUCLEOTIDE SEQUENCE [LARGE SCALE GENOMIC DNA]</scope>
    <source>
        <strain evidence="3">CGMCC 1.18439</strain>
    </source>
</reference>
<dbReference type="EMBL" id="BNAL01000063">
    <property type="protein sequence ID" value="GHG12583.1"/>
    <property type="molecule type" value="Genomic_DNA"/>
</dbReference>
<dbReference type="Pfam" id="PF00903">
    <property type="entry name" value="Glyoxalase"/>
    <property type="match status" value="1"/>
</dbReference>
<protein>
    <recommendedName>
        <fullName evidence="1">VOC domain-containing protein</fullName>
    </recommendedName>
</protein>
<dbReference type="InterPro" id="IPR004360">
    <property type="entry name" value="Glyas_Fos-R_dOase_dom"/>
</dbReference>
<dbReference type="InterPro" id="IPR037523">
    <property type="entry name" value="VOC_core"/>
</dbReference>
<organism evidence="2 3">
    <name type="scientific">Deinococcus piscis</name>
    <dbReference type="NCBI Taxonomy" id="394230"/>
    <lineage>
        <taxon>Bacteria</taxon>
        <taxon>Thermotogati</taxon>
        <taxon>Deinococcota</taxon>
        <taxon>Deinococci</taxon>
        <taxon>Deinococcales</taxon>
        <taxon>Deinococcaceae</taxon>
        <taxon>Deinococcus</taxon>
    </lineage>
</organism>
<evidence type="ECO:0000259" key="1">
    <source>
        <dbReference type="PROSITE" id="PS51819"/>
    </source>
</evidence>
<dbReference type="InterPro" id="IPR052164">
    <property type="entry name" value="Anthracycline_SecMetBiosynth"/>
</dbReference>
<proteinExistence type="predicted"/>
<sequence>MTQSLPTNLSFVTLHTPDYPRAKAFLVDVLRFTPTEERPGANAFVSENGAGLALRENLDVQSPLGQGVTIFFTVPDLQTYYAQVVEGGAQIVEPIHDMPFGATFTLATPDGHWLGFWQGET</sequence>
<dbReference type="PROSITE" id="PS51819">
    <property type="entry name" value="VOC"/>
    <property type="match status" value="1"/>
</dbReference>
<evidence type="ECO:0000313" key="2">
    <source>
        <dbReference type="EMBL" id="GHG12583.1"/>
    </source>
</evidence>
<dbReference type="RefSeq" id="WP_189644157.1">
    <property type="nucleotide sequence ID" value="NZ_BNAL01000063.1"/>
</dbReference>
<dbReference type="Proteomes" id="UP000632154">
    <property type="component" value="Unassembled WGS sequence"/>
</dbReference>
<accession>A0ABQ3KC77</accession>
<dbReference type="Gene3D" id="3.10.180.10">
    <property type="entry name" value="2,3-Dihydroxybiphenyl 1,2-Dioxygenase, domain 1"/>
    <property type="match status" value="1"/>
</dbReference>
<feature type="domain" description="VOC" evidence="1">
    <location>
        <begin position="8"/>
        <end position="119"/>
    </location>
</feature>